<evidence type="ECO:0000313" key="3">
    <source>
        <dbReference type="EMBL" id="CAI4000116.1"/>
    </source>
</evidence>
<feature type="non-terminal residue" evidence="3">
    <location>
        <position position="607"/>
    </location>
</feature>
<accession>A0A9P1G5A8</accession>
<keyword evidence="5" id="KW-1185">Reference proteome</keyword>
<dbReference type="AlphaFoldDB" id="A0A9P1G5A8"/>
<dbReference type="InterPro" id="IPR002110">
    <property type="entry name" value="Ankyrin_rpt"/>
</dbReference>
<dbReference type="Proteomes" id="UP001152797">
    <property type="component" value="Unassembled WGS sequence"/>
</dbReference>
<keyword evidence="1" id="KW-0677">Repeat</keyword>
<dbReference type="Gene3D" id="1.25.40.20">
    <property type="entry name" value="Ankyrin repeat-containing domain"/>
    <property type="match status" value="1"/>
</dbReference>
<dbReference type="EMBL" id="CAMXCT010002736">
    <property type="protein sequence ID" value="CAI4000116.1"/>
    <property type="molecule type" value="Genomic_DNA"/>
</dbReference>
<comment type="caution">
    <text evidence="3">The sequence shown here is derived from an EMBL/GenBank/DDBJ whole genome shotgun (WGS) entry which is preliminary data.</text>
</comment>
<dbReference type="SUPFAM" id="SSF48403">
    <property type="entry name" value="Ankyrin repeat"/>
    <property type="match status" value="1"/>
</dbReference>
<dbReference type="EMBL" id="CAMXCT030002736">
    <property type="protein sequence ID" value="CAL4787428.1"/>
    <property type="molecule type" value="Genomic_DNA"/>
</dbReference>
<proteinExistence type="predicted"/>
<keyword evidence="2" id="KW-0040">ANK repeat</keyword>
<dbReference type="PANTHER" id="PTHR24198">
    <property type="entry name" value="ANKYRIN REPEAT AND PROTEIN KINASE DOMAIN-CONTAINING PROTEIN"/>
    <property type="match status" value="1"/>
</dbReference>
<dbReference type="InterPro" id="IPR036770">
    <property type="entry name" value="Ankyrin_rpt-contain_sf"/>
</dbReference>
<protein>
    <submittedName>
        <fullName evidence="4">Ankyrin repeat and KH domain-containing protein 1</fullName>
    </submittedName>
</protein>
<dbReference type="EMBL" id="CAMXCT020002736">
    <property type="protein sequence ID" value="CAL1153491.1"/>
    <property type="molecule type" value="Genomic_DNA"/>
</dbReference>
<evidence type="ECO:0000256" key="1">
    <source>
        <dbReference type="ARBA" id="ARBA00022737"/>
    </source>
</evidence>
<evidence type="ECO:0000313" key="5">
    <source>
        <dbReference type="Proteomes" id="UP001152797"/>
    </source>
</evidence>
<reference evidence="3" key="1">
    <citation type="submission" date="2022-10" db="EMBL/GenBank/DDBJ databases">
        <authorList>
            <person name="Chen Y."/>
            <person name="Dougan E. K."/>
            <person name="Chan C."/>
            <person name="Rhodes N."/>
            <person name="Thang M."/>
        </authorList>
    </citation>
    <scope>NUCLEOTIDE SEQUENCE</scope>
</reference>
<dbReference type="OrthoDB" id="418370at2759"/>
<sequence>MKCCAGQPSETPLARYARALRKDSGSGASQRSTSGELAVEFPMYTIQADLLLEMTAIQPHEELLADGKLTIFDKELGRAAFVSHQWIGQGHPDPEFKQMKVLQDTLRNLFSGASEVSVDLITEAVYFRSKGIPSKEWRGKRLFLWYDYFSCPQQDKRHLSLQKAIDSIPAYVSRCDFFMALCPVLGSPDSSEAFSDYTWGDRGWCRVEQLVRDLTVNQGSWIVVKSAMHQELKVSQLTGSSPGEGRFTVDTDRARVAVVLRTILKKKLLFCLETGDFVHYRFLLNQQSTFLRNLPVEAVQDLIPSDEDIQDLIRENVTGAANGQPKAAPKAAEILGNFLLQNGFKDAFASDSAGWSPLCYASMKGDAALISALLEVKCDPNEKTKKPRSEINMDKHSPVLSISAKFKNHEAMRLLISARAEINSNAVHTPLGVACLANDAAGVRLLCQARADPHLKNPFGDHALNMAAAAGSIVLTASLMSTHIPDLRGDRAEDAMEALFQQTSDFDLTFTLHTAVMLQGGSHQVVRRLIEADADVDQPYRQPSFSLVGIVHKVKGLQFRFGHTTMMLVGIEDAAHGLPQPWRHPVDAGHSLWELRSSRHAAGRGRQ</sequence>
<reference evidence="4 5" key="2">
    <citation type="submission" date="2024-05" db="EMBL/GenBank/DDBJ databases">
        <authorList>
            <person name="Chen Y."/>
            <person name="Shah S."/>
            <person name="Dougan E. K."/>
            <person name="Thang M."/>
            <person name="Chan C."/>
        </authorList>
    </citation>
    <scope>NUCLEOTIDE SEQUENCE [LARGE SCALE GENOMIC DNA]</scope>
</reference>
<evidence type="ECO:0000256" key="2">
    <source>
        <dbReference type="ARBA" id="ARBA00023043"/>
    </source>
</evidence>
<evidence type="ECO:0000313" key="4">
    <source>
        <dbReference type="EMBL" id="CAL4787428.1"/>
    </source>
</evidence>
<gene>
    <name evidence="3" type="ORF">C1SCF055_LOCUS26261</name>
</gene>
<dbReference type="SMART" id="SM00248">
    <property type="entry name" value="ANK"/>
    <property type="match status" value="4"/>
</dbReference>
<name>A0A9P1G5A8_9DINO</name>
<dbReference type="PANTHER" id="PTHR24198:SF165">
    <property type="entry name" value="ANKYRIN REPEAT-CONTAINING PROTEIN-RELATED"/>
    <property type="match status" value="1"/>
</dbReference>
<organism evidence="3">
    <name type="scientific">Cladocopium goreaui</name>
    <dbReference type="NCBI Taxonomy" id="2562237"/>
    <lineage>
        <taxon>Eukaryota</taxon>
        <taxon>Sar</taxon>
        <taxon>Alveolata</taxon>
        <taxon>Dinophyceae</taxon>
        <taxon>Suessiales</taxon>
        <taxon>Symbiodiniaceae</taxon>
        <taxon>Cladocopium</taxon>
    </lineage>
</organism>